<dbReference type="PANTHER" id="PTHR17224:SF1">
    <property type="entry name" value="PEPTIDYL-TRNA HYDROLASE"/>
    <property type="match status" value="1"/>
</dbReference>
<dbReference type="Gene3D" id="3.40.50.1470">
    <property type="entry name" value="Peptidyl-tRNA hydrolase"/>
    <property type="match status" value="1"/>
</dbReference>
<evidence type="ECO:0000256" key="3">
    <source>
        <dbReference type="ARBA" id="ARBA00022884"/>
    </source>
</evidence>
<keyword evidence="2" id="KW-0378">Hydrolase</keyword>
<dbReference type="InterPro" id="IPR001328">
    <property type="entry name" value="Pept_tRNA_hydro"/>
</dbReference>
<accession>A0A1R2BUS4</accession>
<dbReference type="SUPFAM" id="SSF53178">
    <property type="entry name" value="Peptidyl-tRNA hydrolase-like"/>
    <property type="match status" value="1"/>
</dbReference>
<dbReference type="InterPro" id="IPR036416">
    <property type="entry name" value="Pept_tRNA_hydro_sf"/>
</dbReference>
<evidence type="ECO:0000313" key="5">
    <source>
        <dbReference type="Proteomes" id="UP000187209"/>
    </source>
</evidence>
<keyword evidence="1" id="KW-0820">tRNA-binding</keyword>
<dbReference type="OrthoDB" id="311283at2759"/>
<keyword evidence="3" id="KW-0694">RNA-binding</keyword>
<dbReference type="Proteomes" id="UP000187209">
    <property type="component" value="Unassembled WGS sequence"/>
</dbReference>
<gene>
    <name evidence="4" type="ORF">SteCoe_19198</name>
</gene>
<evidence type="ECO:0000256" key="1">
    <source>
        <dbReference type="ARBA" id="ARBA00022555"/>
    </source>
</evidence>
<sequence>MEFVYKCIIGLGNPGNQNTSRHNVARLYLDSLGSSWNRINNGEVSVIEGIILYKPSGSINTCGQQIKQAVKQFRITNEEFIVIHDNIDIPLGQIVVNKHNAKGHSGIKSLTQAFQNQEFNKLHIGIGRPTGGEIKDYVLSSFSRNELEYLHNNVYPQCSRQLRLCR</sequence>
<dbReference type="GO" id="GO:0004045">
    <property type="term" value="F:peptidyl-tRNA hydrolase activity"/>
    <property type="evidence" value="ECO:0007669"/>
    <property type="project" value="InterPro"/>
</dbReference>
<evidence type="ECO:0008006" key="6">
    <source>
        <dbReference type="Google" id="ProtNLM"/>
    </source>
</evidence>
<dbReference type="EMBL" id="MPUH01000419">
    <property type="protein sequence ID" value="OMJ80548.1"/>
    <property type="molecule type" value="Genomic_DNA"/>
</dbReference>
<dbReference type="Pfam" id="PF01195">
    <property type="entry name" value="Pept_tRNA_hydro"/>
    <property type="match status" value="1"/>
</dbReference>
<comment type="caution">
    <text evidence="4">The sequence shown here is derived from an EMBL/GenBank/DDBJ whole genome shotgun (WGS) entry which is preliminary data.</text>
</comment>
<organism evidence="4 5">
    <name type="scientific">Stentor coeruleus</name>
    <dbReference type="NCBI Taxonomy" id="5963"/>
    <lineage>
        <taxon>Eukaryota</taxon>
        <taxon>Sar</taxon>
        <taxon>Alveolata</taxon>
        <taxon>Ciliophora</taxon>
        <taxon>Postciliodesmatophora</taxon>
        <taxon>Heterotrichea</taxon>
        <taxon>Heterotrichida</taxon>
        <taxon>Stentoridae</taxon>
        <taxon>Stentor</taxon>
    </lineage>
</organism>
<name>A0A1R2BUS4_9CILI</name>
<reference evidence="4 5" key="1">
    <citation type="submission" date="2016-11" db="EMBL/GenBank/DDBJ databases">
        <title>The macronuclear genome of Stentor coeruleus: a giant cell with tiny introns.</title>
        <authorList>
            <person name="Slabodnick M."/>
            <person name="Ruby J.G."/>
            <person name="Reiff S.B."/>
            <person name="Swart E.C."/>
            <person name="Gosai S."/>
            <person name="Prabakaran S."/>
            <person name="Witkowska E."/>
            <person name="Larue G.E."/>
            <person name="Fisher S."/>
            <person name="Freeman R.M."/>
            <person name="Gunawardena J."/>
            <person name="Chu W."/>
            <person name="Stover N.A."/>
            <person name="Gregory B.D."/>
            <person name="Nowacki M."/>
            <person name="Derisi J."/>
            <person name="Roy S.W."/>
            <person name="Marshall W.F."/>
            <person name="Sood P."/>
        </authorList>
    </citation>
    <scope>NUCLEOTIDE SEQUENCE [LARGE SCALE GENOMIC DNA]</scope>
    <source>
        <strain evidence="4">WM001</strain>
    </source>
</reference>
<dbReference type="PANTHER" id="PTHR17224">
    <property type="entry name" value="PEPTIDYL-TRNA HYDROLASE"/>
    <property type="match status" value="1"/>
</dbReference>
<protein>
    <recommendedName>
        <fullName evidence="6">Peptidyl-tRNA hydrolase</fullName>
    </recommendedName>
</protein>
<dbReference type="GO" id="GO:0000049">
    <property type="term" value="F:tRNA binding"/>
    <property type="evidence" value="ECO:0007669"/>
    <property type="project" value="UniProtKB-KW"/>
</dbReference>
<dbReference type="NCBIfam" id="TIGR00447">
    <property type="entry name" value="pth"/>
    <property type="match status" value="1"/>
</dbReference>
<evidence type="ECO:0000313" key="4">
    <source>
        <dbReference type="EMBL" id="OMJ80548.1"/>
    </source>
</evidence>
<evidence type="ECO:0000256" key="2">
    <source>
        <dbReference type="ARBA" id="ARBA00022801"/>
    </source>
</evidence>
<proteinExistence type="predicted"/>
<keyword evidence="5" id="KW-1185">Reference proteome</keyword>
<dbReference type="AlphaFoldDB" id="A0A1R2BUS4"/>